<accession>A0A368RRP1</accession>
<evidence type="ECO:0000313" key="2">
    <source>
        <dbReference type="EMBL" id="RCV32849.1"/>
    </source>
</evidence>
<dbReference type="EMBL" id="CM003534">
    <property type="protein sequence ID" value="RCV32849.1"/>
    <property type="molecule type" value="Genomic_DNA"/>
</dbReference>
<dbReference type="Pfam" id="PF08268">
    <property type="entry name" value="FBA_3"/>
    <property type="match status" value="1"/>
</dbReference>
<feature type="domain" description="F-box" evidence="1">
    <location>
        <begin position="10"/>
        <end position="56"/>
    </location>
</feature>
<evidence type="ECO:0000259" key="1">
    <source>
        <dbReference type="PROSITE" id="PS50181"/>
    </source>
</evidence>
<reference evidence="2" key="1">
    <citation type="journal article" date="2012" name="Nat. Biotechnol.">
        <title>Reference genome sequence of the model plant Setaria.</title>
        <authorList>
            <person name="Bennetzen J.L."/>
            <person name="Schmutz J."/>
            <person name="Wang H."/>
            <person name="Percifield R."/>
            <person name="Hawkins J."/>
            <person name="Pontaroli A.C."/>
            <person name="Estep M."/>
            <person name="Feng L."/>
            <person name="Vaughn J.N."/>
            <person name="Grimwood J."/>
            <person name="Jenkins J."/>
            <person name="Barry K."/>
            <person name="Lindquist E."/>
            <person name="Hellsten U."/>
            <person name="Deshpande S."/>
            <person name="Wang X."/>
            <person name="Wu X."/>
            <person name="Mitros T."/>
            <person name="Triplett J."/>
            <person name="Yang X."/>
            <person name="Ye C.Y."/>
            <person name="Mauro-Herrera M."/>
            <person name="Wang L."/>
            <person name="Li P."/>
            <person name="Sharma M."/>
            <person name="Sharma R."/>
            <person name="Ronald P.C."/>
            <person name="Panaud O."/>
            <person name="Kellogg E.A."/>
            <person name="Brutnell T.P."/>
            <person name="Doust A.N."/>
            <person name="Tuskan G.A."/>
            <person name="Rokhsar D."/>
            <person name="Devos K.M."/>
        </authorList>
    </citation>
    <scope>NUCLEOTIDE SEQUENCE [LARGE SCALE GENOMIC DNA]</scope>
    <source>
        <strain evidence="2">Yugu1</strain>
    </source>
</reference>
<dbReference type="PANTHER" id="PTHR47993:SF2">
    <property type="entry name" value="F-BOX PROTEIN INTERACTION DOMAIN CONTAINING PROTEIN, EXPRESSED"/>
    <property type="match status" value="1"/>
</dbReference>
<dbReference type="SMART" id="SM00256">
    <property type="entry name" value="FBOX"/>
    <property type="match status" value="1"/>
</dbReference>
<sequence length="380" mass="43909">MPIGRRSRSPDGLADFPDEILQEILVRLPAKSVLRCRAVCRLWRRLTTDPAFLVAHHRHQPTLHLIRSYGTDGDNYSPHCLDAIHLQKAERQPVLWPRRCSIDASCDGLVVTGDYICNPATRQWAPLGHRKVYFDKVIGLYRHQPSGEYRVLFWTESSIPSADYCPNDYCVHTVGSEKPRRVSCSITLVDEELRAGLSGSGPDIRGASVHLHGNLHVHWKKQCIVHYHRILVFDTVAELFRQMRPPAVNPRDIMRLFDMDGMLAASCSKDAMMGMRIFALQDYKIEIWSFQYRIKLPEMEIRQFQEQGDWFAKIVSEEGDLLVICFGWLLHCDRMGNLLAKFQYDDDLPVLIPYRLKESLIQHTFFQKKQNKTPSSFMPC</sequence>
<dbReference type="Gene3D" id="1.20.1280.50">
    <property type="match status" value="1"/>
</dbReference>
<dbReference type="SUPFAM" id="SSF81383">
    <property type="entry name" value="F-box domain"/>
    <property type="match status" value="1"/>
</dbReference>
<dbReference type="InterPro" id="IPR001810">
    <property type="entry name" value="F-box_dom"/>
</dbReference>
<dbReference type="PANTHER" id="PTHR47993">
    <property type="entry name" value="OS09G0372900 PROTEIN-RELATED"/>
    <property type="match status" value="1"/>
</dbReference>
<dbReference type="KEGG" id="sita:101772617"/>
<dbReference type="AlphaFoldDB" id="A0A368RRP1"/>
<dbReference type="PROSITE" id="PS50181">
    <property type="entry name" value="FBOX"/>
    <property type="match status" value="1"/>
</dbReference>
<dbReference type="CDD" id="cd22157">
    <property type="entry name" value="F-box_AtFBW1-like"/>
    <property type="match status" value="1"/>
</dbReference>
<gene>
    <name evidence="2" type="ORF">SETIT_7G035800v2</name>
</gene>
<dbReference type="InterPro" id="IPR050233">
    <property type="entry name" value="A_thaliana_F-box"/>
</dbReference>
<dbReference type="OrthoDB" id="581142at2759"/>
<protein>
    <recommendedName>
        <fullName evidence="1">F-box domain-containing protein</fullName>
    </recommendedName>
</protein>
<organism evidence="2">
    <name type="scientific">Setaria italica</name>
    <name type="common">Foxtail millet</name>
    <name type="synonym">Panicum italicum</name>
    <dbReference type="NCBI Taxonomy" id="4555"/>
    <lineage>
        <taxon>Eukaryota</taxon>
        <taxon>Viridiplantae</taxon>
        <taxon>Streptophyta</taxon>
        <taxon>Embryophyta</taxon>
        <taxon>Tracheophyta</taxon>
        <taxon>Spermatophyta</taxon>
        <taxon>Magnoliopsida</taxon>
        <taxon>Liliopsida</taxon>
        <taxon>Poales</taxon>
        <taxon>Poaceae</taxon>
        <taxon>PACMAD clade</taxon>
        <taxon>Panicoideae</taxon>
        <taxon>Panicodae</taxon>
        <taxon>Paniceae</taxon>
        <taxon>Cenchrinae</taxon>
        <taxon>Setaria</taxon>
    </lineage>
</organism>
<proteinExistence type="predicted"/>
<dbReference type="Pfam" id="PF12937">
    <property type="entry name" value="F-box-like"/>
    <property type="match status" value="1"/>
</dbReference>
<dbReference type="InterPro" id="IPR013187">
    <property type="entry name" value="F-box-assoc_dom_typ3"/>
</dbReference>
<reference evidence="2" key="2">
    <citation type="submission" date="2015-07" db="EMBL/GenBank/DDBJ databases">
        <authorList>
            <person name="Noorani M."/>
        </authorList>
    </citation>
    <scope>NUCLEOTIDE SEQUENCE</scope>
    <source>
        <strain evidence="2">Yugu1</strain>
    </source>
</reference>
<dbReference type="InterPro" id="IPR036047">
    <property type="entry name" value="F-box-like_dom_sf"/>
</dbReference>
<name>A0A368RRP1_SETIT</name>